<accession>A0A4R2JTT9</accession>
<proteinExistence type="predicted"/>
<evidence type="ECO:0000313" key="3">
    <source>
        <dbReference type="EMBL" id="TCO62422.1"/>
    </source>
</evidence>
<dbReference type="EMBL" id="SLWS01000002">
    <property type="protein sequence ID" value="TCO62422.1"/>
    <property type="molecule type" value="Genomic_DNA"/>
</dbReference>
<protein>
    <submittedName>
        <fullName evidence="3">Uncharacterized protein</fullName>
    </submittedName>
</protein>
<dbReference type="AlphaFoldDB" id="A0A4R2JTT9"/>
<feature type="region of interest" description="Disordered" evidence="1">
    <location>
        <begin position="131"/>
        <end position="159"/>
    </location>
</feature>
<evidence type="ECO:0000313" key="4">
    <source>
        <dbReference type="Proteomes" id="UP000295680"/>
    </source>
</evidence>
<dbReference type="OrthoDB" id="3629461at2"/>
<dbReference type="Proteomes" id="UP000295680">
    <property type="component" value="Unassembled WGS sequence"/>
</dbReference>
<keyword evidence="2" id="KW-1133">Transmembrane helix</keyword>
<name>A0A4R2JTT9_9PSEU</name>
<feature type="compositionally biased region" description="Pro residues" evidence="1">
    <location>
        <begin position="135"/>
        <end position="151"/>
    </location>
</feature>
<reference evidence="3 4" key="1">
    <citation type="submission" date="2019-03" db="EMBL/GenBank/DDBJ databases">
        <title>Genomic Encyclopedia of Type Strains, Phase IV (KMG-IV): sequencing the most valuable type-strain genomes for metagenomic binning, comparative biology and taxonomic classification.</title>
        <authorList>
            <person name="Goeker M."/>
        </authorList>
    </citation>
    <scope>NUCLEOTIDE SEQUENCE [LARGE SCALE GENOMIC DNA]</scope>
    <source>
        <strain evidence="3 4">DSM 45934</strain>
    </source>
</reference>
<organism evidence="3 4">
    <name type="scientific">Actinocrispum wychmicini</name>
    <dbReference type="NCBI Taxonomy" id="1213861"/>
    <lineage>
        <taxon>Bacteria</taxon>
        <taxon>Bacillati</taxon>
        <taxon>Actinomycetota</taxon>
        <taxon>Actinomycetes</taxon>
        <taxon>Pseudonocardiales</taxon>
        <taxon>Pseudonocardiaceae</taxon>
        <taxon>Actinocrispum</taxon>
    </lineage>
</organism>
<keyword evidence="2" id="KW-0812">Transmembrane</keyword>
<gene>
    <name evidence="3" type="ORF">EV192_102560</name>
</gene>
<keyword evidence="2" id="KW-0472">Membrane</keyword>
<comment type="caution">
    <text evidence="3">The sequence shown here is derived from an EMBL/GenBank/DDBJ whole genome shotgun (WGS) entry which is preliminary data.</text>
</comment>
<evidence type="ECO:0000256" key="1">
    <source>
        <dbReference type="SAM" id="MobiDB-lite"/>
    </source>
</evidence>
<keyword evidence="4" id="KW-1185">Reference proteome</keyword>
<feature type="transmembrane region" description="Helical" evidence="2">
    <location>
        <begin position="177"/>
        <end position="200"/>
    </location>
</feature>
<evidence type="ECO:0000256" key="2">
    <source>
        <dbReference type="SAM" id="Phobius"/>
    </source>
</evidence>
<dbReference type="RefSeq" id="WP_132114178.1">
    <property type="nucleotide sequence ID" value="NZ_SLWS01000002.1"/>
</dbReference>
<sequence length="211" mass="21611">MSPRELGGLVITPGQGADISVIRMHTAAGCPNESDGYYAKMTGKGFPADGQIITATTDVGLSHTAGFDVYLAQTLKDFAADNNTVLQGKYGITVRCVDSFSQAVQGEFTASLEFGGPTKYAAVGAAKGPDRIPASPAPPGPETLVAPPPPVGSTVASEPPTAAASAQAVEAKHSSSWFPILIVVAFVVVLAAVVTATVVIRRRARKESADA</sequence>